<dbReference type="EMBL" id="JAMGBE010000001">
    <property type="protein sequence ID" value="MCL6729250.1"/>
    <property type="molecule type" value="Genomic_DNA"/>
</dbReference>
<keyword evidence="2" id="KW-1185">Reference proteome</keyword>
<evidence type="ECO:0000313" key="2">
    <source>
        <dbReference type="Proteomes" id="UP001165342"/>
    </source>
</evidence>
<sequence length="57" mass="6159">MTATEVLEKRRAALRAYDKKAKADPGGARKRLIATGIYTKAGKLRPEFGGEPGKAKD</sequence>
<proteinExistence type="predicted"/>
<dbReference type="Proteomes" id="UP001165342">
    <property type="component" value="Unassembled WGS sequence"/>
</dbReference>
<comment type="caution">
    <text evidence="1">The sequence shown here is derived from an EMBL/GenBank/DDBJ whole genome shotgun (WGS) entry which is preliminary data.</text>
</comment>
<dbReference type="RefSeq" id="WP_249830724.1">
    <property type="nucleotide sequence ID" value="NZ_JAMGBE010000001.1"/>
</dbReference>
<protein>
    <recommendedName>
        <fullName evidence="3">Transcriptional regulator</fullName>
    </recommendedName>
</protein>
<organism evidence="1 2">
    <name type="scientific">Sphingomonas hankyongi</name>
    <dbReference type="NCBI Taxonomy" id="2908209"/>
    <lineage>
        <taxon>Bacteria</taxon>
        <taxon>Pseudomonadati</taxon>
        <taxon>Pseudomonadota</taxon>
        <taxon>Alphaproteobacteria</taxon>
        <taxon>Sphingomonadales</taxon>
        <taxon>Sphingomonadaceae</taxon>
        <taxon>Sphingomonas</taxon>
    </lineage>
</organism>
<evidence type="ECO:0000313" key="1">
    <source>
        <dbReference type="EMBL" id="MCL6729250.1"/>
    </source>
</evidence>
<name>A0ABT0S069_9SPHN</name>
<gene>
    <name evidence="1" type="ORF">LZ538_04165</name>
</gene>
<reference evidence="1" key="1">
    <citation type="submission" date="2022-05" db="EMBL/GenBank/DDBJ databases">
        <authorList>
            <person name="Jo J.-H."/>
            <person name="Im W.-T."/>
        </authorList>
    </citation>
    <scope>NUCLEOTIDE SEQUENCE</scope>
    <source>
        <strain evidence="1">SE220</strain>
    </source>
</reference>
<accession>A0ABT0S069</accession>
<evidence type="ECO:0008006" key="3">
    <source>
        <dbReference type="Google" id="ProtNLM"/>
    </source>
</evidence>